<protein>
    <submittedName>
        <fullName evidence="1">Uncharacterized protein</fullName>
    </submittedName>
</protein>
<sequence>MSEYLPKEIRDQLAAARRHVKRKQATRAVHVGDEAFAILEMTSDGFALIADEAPRLRGLVDIYEGAQHLYQALIIASAEDGDLIRYDFKRNTATARTAPVDFVQSDTRPAGLLSKG</sequence>
<accession>A0A975YI41</accession>
<gene>
    <name evidence="1" type="ORF">KUL25_16840</name>
</gene>
<name>A0A975YI41_9RHOB</name>
<proteinExistence type="predicted"/>
<keyword evidence="2" id="KW-1185">Reference proteome</keyword>
<dbReference type="Proteomes" id="UP000693972">
    <property type="component" value="Unassembled WGS sequence"/>
</dbReference>
<dbReference type="EMBL" id="CP078073">
    <property type="protein sequence ID" value="QXL90096.1"/>
    <property type="molecule type" value="Genomic_DNA"/>
</dbReference>
<evidence type="ECO:0000313" key="2">
    <source>
        <dbReference type="Proteomes" id="UP000693972"/>
    </source>
</evidence>
<dbReference type="EMBL" id="JAIMBW010000001">
    <property type="protein sequence ID" value="MBY4894425.1"/>
    <property type="molecule type" value="Genomic_DNA"/>
</dbReference>
<organism evidence="1">
    <name type="scientific">Gymnodinialimonas phycosphaerae</name>
    <dbReference type="NCBI Taxonomy" id="2841589"/>
    <lineage>
        <taxon>Bacteria</taxon>
        <taxon>Pseudomonadati</taxon>
        <taxon>Pseudomonadota</taxon>
        <taxon>Alphaproteobacteria</taxon>
        <taxon>Rhodobacterales</taxon>
        <taxon>Paracoccaceae</taxon>
        <taxon>Gymnodinialimonas</taxon>
    </lineage>
</organism>
<dbReference type="AlphaFoldDB" id="A0A975YI41"/>
<evidence type="ECO:0000313" key="1">
    <source>
        <dbReference type="EMBL" id="QXL90096.1"/>
    </source>
</evidence>
<reference evidence="1 2" key="1">
    <citation type="submission" date="2021-07" db="EMBL/GenBank/DDBJ databases">
        <title>Karlodiniumbacter phycospheric gen. nov., sp. nov., a phycosphere bacterium isolated from karlodinium veneficum.</title>
        <authorList>
            <person name="Peng Y."/>
            <person name="Jiang L."/>
            <person name="Lee J."/>
        </authorList>
    </citation>
    <scope>NUCLEOTIDE SEQUENCE</scope>
    <source>
        <strain evidence="1 2">N5</strain>
    </source>
</reference>